<dbReference type="RefSeq" id="WP_057888220.1">
    <property type="nucleotide sequence ID" value="NZ_AZEZ01000076.1"/>
</dbReference>
<dbReference type="Proteomes" id="UP000050872">
    <property type="component" value="Unassembled WGS sequence"/>
</dbReference>
<dbReference type="PATRIC" id="fig|1423770.3.peg.745"/>
<gene>
    <name evidence="2" type="ORF">FD29_GL000724</name>
</gene>
<dbReference type="Gene3D" id="1.20.1440.50">
    <property type="entry name" value="Ta0600-like"/>
    <property type="match status" value="1"/>
</dbReference>
<keyword evidence="1" id="KW-0079">Bacteriocin immunity</keyword>
<comment type="caution">
    <text evidence="2">The sequence shown here is derived from an EMBL/GenBank/DDBJ whole genome shotgun (WGS) entry which is preliminary data.</text>
</comment>
<dbReference type="Pfam" id="PF08951">
    <property type="entry name" value="EntA_Immun"/>
    <property type="match status" value="1"/>
</dbReference>
<reference evidence="2 3" key="1">
    <citation type="journal article" date="2015" name="Genome Announc.">
        <title>Expanding the biotechnology potential of lactobacilli through comparative genomics of 213 strains and associated genera.</title>
        <authorList>
            <person name="Sun Z."/>
            <person name="Harris H.M."/>
            <person name="McCann A."/>
            <person name="Guo C."/>
            <person name="Argimon S."/>
            <person name="Zhang W."/>
            <person name="Yang X."/>
            <person name="Jeffery I.B."/>
            <person name="Cooney J.C."/>
            <person name="Kagawa T.F."/>
            <person name="Liu W."/>
            <person name="Song Y."/>
            <person name="Salvetti E."/>
            <person name="Wrobel A."/>
            <person name="Rasinkangas P."/>
            <person name="Parkhill J."/>
            <person name="Rea M.C."/>
            <person name="O'Sullivan O."/>
            <person name="Ritari J."/>
            <person name="Douillard F.P."/>
            <person name="Paul Ross R."/>
            <person name="Yang R."/>
            <person name="Briner A.E."/>
            <person name="Felis G.E."/>
            <person name="de Vos W.M."/>
            <person name="Barrangou R."/>
            <person name="Klaenhammer T.R."/>
            <person name="Caufield P.W."/>
            <person name="Cui Y."/>
            <person name="Zhang H."/>
            <person name="O'Toole P.W."/>
        </authorList>
    </citation>
    <scope>NUCLEOTIDE SEQUENCE [LARGE SCALE GENOMIC DNA]</scope>
    <source>
        <strain evidence="2 3">DSM 14500</strain>
    </source>
</reference>
<evidence type="ECO:0000313" key="2">
    <source>
        <dbReference type="EMBL" id="KRL43580.1"/>
    </source>
</evidence>
<dbReference type="GO" id="GO:0030153">
    <property type="term" value="P:bacteriocin immunity"/>
    <property type="evidence" value="ECO:0007669"/>
    <property type="project" value="UniProtKB-KW"/>
</dbReference>
<sequence>MDIELTKQYIHDLYNELMQQSNKNSALLDITDVLVQVYSKIDQTKNKEALLNRMVNYIYIVGFSNINLSKKAENDLIELGDIAKRAGWNGIYRGNSVDKSQFYGMFENMPVR</sequence>
<dbReference type="OrthoDB" id="1907362at2"/>
<accession>A0A0R1QG24</accession>
<evidence type="ECO:0008006" key="4">
    <source>
        <dbReference type="Google" id="ProtNLM"/>
    </source>
</evidence>
<proteinExistence type="predicted"/>
<dbReference type="EMBL" id="AZEZ01000076">
    <property type="protein sequence ID" value="KRL43580.1"/>
    <property type="molecule type" value="Genomic_DNA"/>
</dbReference>
<keyword evidence="3" id="KW-1185">Reference proteome</keyword>
<evidence type="ECO:0000313" key="3">
    <source>
        <dbReference type="Proteomes" id="UP000050872"/>
    </source>
</evidence>
<dbReference type="InterPro" id="IPR015046">
    <property type="entry name" value="LciA_Immunity-like"/>
</dbReference>
<dbReference type="SUPFAM" id="SSF109797">
    <property type="entry name" value="Bacteriocin immunity protein-like"/>
    <property type="match status" value="1"/>
</dbReference>
<dbReference type="STRING" id="1423770.FD29_GL000724"/>
<dbReference type="InterPro" id="IPR023130">
    <property type="entry name" value="Ta0600-like_sf"/>
</dbReference>
<dbReference type="AlphaFoldDB" id="A0A0R1QG24"/>
<evidence type="ECO:0000256" key="1">
    <source>
        <dbReference type="ARBA" id="ARBA00023025"/>
    </source>
</evidence>
<name>A0A0R1QG24_9LACO</name>
<protein>
    <recommendedName>
        <fullName evidence="4">Bacteriocin immunity protein</fullName>
    </recommendedName>
</protein>
<organism evidence="2 3">
    <name type="scientific">Companilactobacillus mindensis DSM 14500</name>
    <dbReference type="NCBI Taxonomy" id="1423770"/>
    <lineage>
        <taxon>Bacteria</taxon>
        <taxon>Bacillati</taxon>
        <taxon>Bacillota</taxon>
        <taxon>Bacilli</taxon>
        <taxon>Lactobacillales</taxon>
        <taxon>Lactobacillaceae</taxon>
        <taxon>Companilactobacillus</taxon>
    </lineage>
</organism>